<keyword evidence="2" id="KW-1185">Reference proteome</keyword>
<proteinExistence type="predicted"/>
<evidence type="ECO:0000313" key="1">
    <source>
        <dbReference type="EMBL" id="EPX55590.1"/>
    </source>
</evidence>
<dbReference type="EMBL" id="ANAH02000071">
    <property type="protein sequence ID" value="EPX55590.1"/>
    <property type="molecule type" value="Genomic_DNA"/>
</dbReference>
<dbReference type="Proteomes" id="UP000011682">
    <property type="component" value="Unassembled WGS sequence"/>
</dbReference>
<gene>
    <name evidence="1" type="ORF">D187_009201</name>
</gene>
<accession>S9NTX7</accession>
<organism evidence="1 2">
    <name type="scientific">Cystobacter fuscus (strain ATCC 25194 / DSM 2262 / NBRC 100088 / M29)</name>
    <dbReference type="NCBI Taxonomy" id="1242864"/>
    <lineage>
        <taxon>Bacteria</taxon>
        <taxon>Pseudomonadati</taxon>
        <taxon>Myxococcota</taxon>
        <taxon>Myxococcia</taxon>
        <taxon>Myxococcales</taxon>
        <taxon>Cystobacterineae</taxon>
        <taxon>Archangiaceae</taxon>
        <taxon>Cystobacter</taxon>
    </lineage>
</organism>
<name>S9NTX7_CYSF2</name>
<dbReference type="RefSeq" id="WP_002627188.1">
    <property type="nucleotide sequence ID" value="NZ_ANAH02000071.1"/>
</dbReference>
<dbReference type="AlphaFoldDB" id="S9NTX7"/>
<protein>
    <submittedName>
        <fullName evidence="1">Uncharacterized protein</fullName>
    </submittedName>
</protein>
<sequence>MPKAHSLTEGDSRAQVGFTTFGPVHLLQLLLPLPGPRTGADPGRRFTP</sequence>
<comment type="caution">
    <text evidence="1">The sequence shown here is derived from an EMBL/GenBank/DDBJ whole genome shotgun (WGS) entry which is preliminary data.</text>
</comment>
<reference evidence="1" key="1">
    <citation type="submission" date="2013-05" db="EMBL/GenBank/DDBJ databases">
        <title>Genome assembly of Cystobacter fuscus DSM 2262.</title>
        <authorList>
            <person name="Sharma G."/>
            <person name="Khatri I."/>
            <person name="Kaur C."/>
            <person name="Mayilraj S."/>
            <person name="Subramanian S."/>
        </authorList>
    </citation>
    <scope>NUCLEOTIDE SEQUENCE [LARGE SCALE GENOMIC DNA]</scope>
    <source>
        <strain evidence="1">DSM 2262</strain>
    </source>
</reference>
<evidence type="ECO:0000313" key="2">
    <source>
        <dbReference type="Proteomes" id="UP000011682"/>
    </source>
</evidence>